<dbReference type="RefSeq" id="XP_004031846.1">
    <property type="nucleotide sequence ID" value="XM_004031798.1"/>
</dbReference>
<protein>
    <submittedName>
        <fullName evidence="6">Major facilitator superfamily protein, putative</fullName>
        <ecNumber evidence="6">1.6.5.3</ecNumber>
    </submittedName>
</protein>
<keyword evidence="3 5" id="KW-1133">Transmembrane helix</keyword>
<keyword evidence="6" id="KW-0560">Oxidoreductase</keyword>
<evidence type="ECO:0000256" key="4">
    <source>
        <dbReference type="ARBA" id="ARBA00023136"/>
    </source>
</evidence>
<evidence type="ECO:0000313" key="6">
    <source>
        <dbReference type="EMBL" id="EGR30250.1"/>
    </source>
</evidence>
<evidence type="ECO:0000256" key="3">
    <source>
        <dbReference type="ARBA" id="ARBA00022989"/>
    </source>
</evidence>
<feature type="transmembrane region" description="Helical" evidence="5">
    <location>
        <begin position="194"/>
        <end position="215"/>
    </location>
</feature>
<evidence type="ECO:0000256" key="5">
    <source>
        <dbReference type="SAM" id="Phobius"/>
    </source>
</evidence>
<dbReference type="EC" id="1.6.5.3" evidence="6"/>
<keyword evidence="4 5" id="KW-0472">Membrane</keyword>
<dbReference type="PANTHER" id="PTHR23294:SF0">
    <property type="entry name" value="UNC93-LIKE PROTEIN MFSD11"/>
    <property type="match status" value="1"/>
</dbReference>
<dbReference type="Proteomes" id="UP000008983">
    <property type="component" value="Unassembled WGS sequence"/>
</dbReference>
<comment type="subcellular location">
    <subcellularLocation>
        <location evidence="1">Membrane</location>
        <topology evidence="1">Multi-pass membrane protein</topology>
    </subcellularLocation>
</comment>
<reference evidence="6 7" key="1">
    <citation type="submission" date="2011-07" db="EMBL/GenBank/DDBJ databases">
        <authorList>
            <person name="Coyne R."/>
            <person name="Brami D."/>
            <person name="Johnson J."/>
            <person name="Hostetler J."/>
            <person name="Hannick L."/>
            <person name="Clark T."/>
            <person name="Cassidy-Hanley D."/>
            <person name="Inman J."/>
        </authorList>
    </citation>
    <scope>NUCLEOTIDE SEQUENCE [LARGE SCALE GENOMIC DNA]</scope>
    <source>
        <strain evidence="6 7">G5</strain>
    </source>
</reference>
<feature type="transmembrane region" description="Helical" evidence="5">
    <location>
        <begin position="21"/>
        <end position="40"/>
    </location>
</feature>
<dbReference type="Pfam" id="PF07690">
    <property type="entry name" value="MFS_1"/>
    <property type="match status" value="1"/>
</dbReference>
<feature type="transmembrane region" description="Helical" evidence="5">
    <location>
        <begin position="118"/>
        <end position="145"/>
    </location>
</feature>
<dbReference type="OrthoDB" id="297759at2759"/>
<evidence type="ECO:0000313" key="7">
    <source>
        <dbReference type="Proteomes" id="UP000008983"/>
    </source>
</evidence>
<dbReference type="InterPro" id="IPR011701">
    <property type="entry name" value="MFS"/>
</dbReference>
<evidence type="ECO:0000256" key="1">
    <source>
        <dbReference type="ARBA" id="ARBA00004141"/>
    </source>
</evidence>
<name>G0QX02_ICHMU</name>
<gene>
    <name evidence="6" type="ORF">IMG5_136820</name>
</gene>
<dbReference type="PANTHER" id="PTHR23294">
    <property type="entry name" value="ET TRANSLATION PRODUCT-RELATED"/>
    <property type="match status" value="1"/>
</dbReference>
<feature type="transmembrane region" description="Helical" evidence="5">
    <location>
        <begin position="52"/>
        <end position="74"/>
    </location>
</feature>
<feature type="transmembrane region" description="Helical" evidence="5">
    <location>
        <begin position="86"/>
        <end position="106"/>
    </location>
</feature>
<dbReference type="GO" id="GO:0016020">
    <property type="term" value="C:membrane"/>
    <property type="evidence" value="ECO:0007669"/>
    <property type="project" value="UniProtKB-SubCell"/>
</dbReference>
<proteinExistence type="predicted"/>
<dbReference type="InterPro" id="IPR036259">
    <property type="entry name" value="MFS_trans_sf"/>
</dbReference>
<dbReference type="SUPFAM" id="SSF103473">
    <property type="entry name" value="MFS general substrate transporter"/>
    <property type="match status" value="1"/>
</dbReference>
<organism evidence="6 7">
    <name type="scientific">Ichthyophthirius multifiliis</name>
    <name type="common">White spot disease agent</name>
    <name type="synonym">Ich</name>
    <dbReference type="NCBI Taxonomy" id="5932"/>
    <lineage>
        <taxon>Eukaryota</taxon>
        <taxon>Sar</taxon>
        <taxon>Alveolata</taxon>
        <taxon>Ciliophora</taxon>
        <taxon>Intramacronucleata</taxon>
        <taxon>Oligohymenophorea</taxon>
        <taxon>Hymenostomatida</taxon>
        <taxon>Ophryoglenina</taxon>
        <taxon>Ichthyophthirius</taxon>
    </lineage>
</organism>
<dbReference type="GO" id="GO:0022857">
    <property type="term" value="F:transmembrane transporter activity"/>
    <property type="evidence" value="ECO:0007669"/>
    <property type="project" value="InterPro"/>
</dbReference>
<dbReference type="InterPro" id="IPR051617">
    <property type="entry name" value="UNC-93-like_regulator"/>
</dbReference>
<evidence type="ECO:0000256" key="2">
    <source>
        <dbReference type="ARBA" id="ARBA00022692"/>
    </source>
</evidence>
<keyword evidence="7" id="KW-1185">Reference proteome</keyword>
<accession>G0QX02</accession>
<dbReference type="InParanoid" id="G0QX02"/>
<dbReference type="EMBL" id="GL984026">
    <property type="protein sequence ID" value="EGR30250.1"/>
    <property type="molecule type" value="Genomic_DNA"/>
</dbReference>
<dbReference type="AlphaFoldDB" id="G0QX02"/>
<feature type="transmembrane region" description="Helical" evidence="5">
    <location>
        <begin position="166"/>
        <end position="188"/>
    </location>
</feature>
<sequence length="312" mass="36723">MKQVLILQDQKQCSNVKIILSIIYLGLCFLLLFCAELTFLNLISQIYNQYGFYYLGNMTILCLYLSFGIFNIFISSIINKYKQKPVLITCSFALTIFISLGIYVSQCKESDIFICKKVTVYTIVIILTLIAGCFGSLIWVQYYIFSAYLHDLCKIRPQNQGKYFGIFYGIMSFSQGLGAILAFILLKFYELNTFFIIMSFIGLMSFFQCCFCQNYNKNKNKNLRNYKIISMLFLIKKQQLISKTFYFQKKQDIICHFFIYKVLQSLFIQAFCINQYKYHQGTKEMEIIYMIMKNKILIQNQPMQSLFQVLVK</sequence>
<dbReference type="GeneID" id="14906367"/>
<keyword evidence="2 5" id="KW-0812">Transmembrane</keyword>
<dbReference type="Gene3D" id="1.20.1250.20">
    <property type="entry name" value="MFS general substrate transporter like domains"/>
    <property type="match status" value="1"/>
</dbReference>
<dbReference type="GO" id="GO:0016491">
    <property type="term" value="F:oxidoreductase activity"/>
    <property type="evidence" value="ECO:0007669"/>
    <property type="project" value="UniProtKB-KW"/>
</dbReference>